<keyword evidence="2" id="KW-1185">Reference proteome</keyword>
<proteinExistence type="predicted"/>
<protein>
    <submittedName>
        <fullName evidence="1">Uncharacterized protein</fullName>
    </submittedName>
</protein>
<organism evidence="1 2">
    <name type="scientific">Tetranychus urticae</name>
    <name type="common">Two-spotted spider mite</name>
    <dbReference type="NCBI Taxonomy" id="32264"/>
    <lineage>
        <taxon>Eukaryota</taxon>
        <taxon>Metazoa</taxon>
        <taxon>Ecdysozoa</taxon>
        <taxon>Arthropoda</taxon>
        <taxon>Chelicerata</taxon>
        <taxon>Arachnida</taxon>
        <taxon>Acari</taxon>
        <taxon>Acariformes</taxon>
        <taxon>Trombidiformes</taxon>
        <taxon>Prostigmata</taxon>
        <taxon>Eleutherengona</taxon>
        <taxon>Raphignathae</taxon>
        <taxon>Tetranychoidea</taxon>
        <taxon>Tetranychidae</taxon>
        <taxon>Tetranychus</taxon>
    </lineage>
</organism>
<accession>T1KIV7</accession>
<dbReference type="EMBL" id="CAEY01000114">
    <property type="status" value="NOT_ANNOTATED_CDS"/>
    <property type="molecule type" value="Genomic_DNA"/>
</dbReference>
<sequence length="32" mass="3745">MLKYYKSGFRNDANLKPLGCPCCYSMIYTIHN</sequence>
<dbReference type="HOGENOM" id="CLU_3392814_0_0_1"/>
<dbReference type="EnsemblMetazoa" id="tetur12g02730.1">
    <property type="protein sequence ID" value="tetur12g02730.1"/>
    <property type="gene ID" value="tetur12g02730"/>
</dbReference>
<reference evidence="1" key="2">
    <citation type="submission" date="2015-06" db="UniProtKB">
        <authorList>
            <consortium name="EnsemblMetazoa"/>
        </authorList>
    </citation>
    <scope>IDENTIFICATION</scope>
</reference>
<dbReference type="AlphaFoldDB" id="T1KIV7"/>
<dbReference type="Proteomes" id="UP000015104">
    <property type="component" value="Unassembled WGS sequence"/>
</dbReference>
<reference evidence="2" key="1">
    <citation type="submission" date="2011-08" db="EMBL/GenBank/DDBJ databases">
        <authorList>
            <person name="Rombauts S."/>
        </authorList>
    </citation>
    <scope>NUCLEOTIDE SEQUENCE</scope>
    <source>
        <strain evidence="2">London</strain>
    </source>
</reference>
<evidence type="ECO:0000313" key="1">
    <source>
        <dbReference type="EnsemblMetazoa" id="tetur12g02730.1"/>
    </source>
</evidence>
<name>T1KIV7_TETUR</name>
<evidence type="ECO:0000313" key="2">
    <source>
        <dbReference type="Proteomes" id="UP000015104"/>
    </source>
</evidence>